<dbReference type="PANTHER" id="PTHR46811">
    <property type="entry name" value="COILED-COIL-HELIX-COILED-COIL-HELIX DOMAIN-CONTAINING PROTEIN 7"/>
    <property type="match status" value="1"/>
</dbReference>
<dbReference type="Proteomes" id="UP001162162">
    <property type="component" value="Unassembled WGS sequence"/>
</dbReference>
<name>A0AAV8XRR9_9CUCU</name>
<reference evidence="6" key="1">
    <citation type="journal article" date="2023" name="Insect Mol. Biol.">
        <title>Genome sequencing provides insights into the evolution of gene families encoding plant cell wall-degrading enzymes in longhorned beetles.</title>
        <authorList>
            <person name="Shin N.R."/>
            <person name="Okamura Y."/>
            <person name="Kirsch R."/>
            <person name="Pauchet Y."/>
        </authorList>
    </citation>
    <scope>NUCLEOTIDE SEQUENCE</scope>
    <source>
        <strain evidence="6">AMC_N1</strain>
    </source>
</reference>
<accession>A0AAV8XRR9</accession>
<dbReference type="PROSITE" id="PS51808">
    <property type="entry name" value="CHCH"/>
    <property type="match status" value="1"/>
</dbReference>
<proteinExistence type="inferred from homology"/>
<evidence type="ECO:0000256" key="5">
    <source>
        <dbReference type="ARBA" id="ARBA00039509"/>
    </source>
</evidence>
<evidence type="ECO:0000256" key="4">
    <source>
        <dbReference type="ARBA" id="ARBA00038205"/>
    </source>
</evidence>
<gene>
    <name evidence="6" type="ORF">NQ318_023332</name>
</gene>
<evidence type="ECO:0000313" key="6">
    <source>
        <dbReference type="EMBL" id="KAJ8941736.1"/>
    </source>
</evidence>
<dbReference type="GO" id="GO:0033108">
    <property type="term" value="P:mitochondrial respiratory chain complex assembly"/>
    <property type="evidence" value="ECO:0007669"/>
    <property type="project" value="TreeGrafter"/>
</dbReference>
<keyword evidence="3" id="KW-1015">Disulfide bond</keyword>
<dbReference type="AlphaFoldDB" id="A0AAV8XRR9"/>
<dbReference type="GO" id="GO:0005758">
    <property type="term" value="C:mitochondrial intermembrane space"/>
    <property type="evidence" value="ECO:0007669"/>
    <property type="project" value="UniProtKB-SubCell"/>
</dbReference>
<protein>
    <recommendedName>
        <fullName evidence="5">Coiled-coil-helix-coiled-coil-helix domain-containing protein 7</fullName>
    </recommendedName>
</protein>
<organism evidence="6 7">
    <name type="scientific">Aromia moschata</name>
    <dbReference type="NCBI Taxonomy" id="1265417"/>
    <lineage>
        <taxon>Eukaryota</taxon>
        <taxon>Metazoa</taxon>
        <taxon>Ecdysozoa</taxon>
        <taxon>Arthropoda</taxon>
        <taxon>Hexapoda</taxon>
        <taxon>Insecta</taxon>
        <taxon>Pterygota</taxon>
        <taxon>Neoptera</taxon>
        <taxon>Endopterygota</taxon>
        <taxon>Coleoptera</taxon>
        <taxon>Polyphaga</taxon>
        <taxon>Cucujiformia</taxon>
        <taxon>Chrysomeloidea</taxon>
        <taxon>Cerambycidae</taxon>
        <taxon>Cerambycinae</taxon>
        <taxon>Callichromatini</taxon>
        <taxon>Aromia</taxon>
    </lineage>
</organism>
<keyword evidence="7" id="KW-1185">Reference proteome</keyword>
<evidence type="ECO:0000256" key="2">
    <source>
        <dbReference type="ARBA" id="ARBA00023128"/>
    </source>
</evidence>
<dbReference type="PANTHER" id="PTHR46811:SF1">
    <property type="entry name" value="COILED-COIL-HELIX-COILED-COIL-HELIX DOMAIN-CONTAINING PROTEIN 7"/>
    <property type="match status" value="1"/>
</dbReference>
<comment type="similarity">
    <text evidence="4">Belongs to the CHCHD7 family.</text>
</comment>
<comment type="caution">
    <text evidence="6">The sequence shown here is derived from an EMBL/GenBank/DDBJ whole genome shotgun (WGS) entry which is preliminary data.</text>
</comment>
<keyword evidence="2" id="KW-0496">Mitochondrion</keyword>
<evidence type="ECO:0000256" key="3">
    <source>
        <dbReference type="ARBA" id="ARBA00023157"/>
    </source>
</evidence>
<evidence type="ECO:0000313" key="7">
    <source>
        <dbReference type="Proteomes" id="UP001162162"/>
    </source>
</evidence>
<evidence type="ECO:0000256" key="1">
    <source>
        <dbReference type="ARBA" id="ARBA00004569"/>
    </source>
</evidence>
<dbReference type="InterPro" id="IPR051040">
    <property type="entry name" value="COX23"/>
</dbReference>
<comment type="subcellular location">
    <subcellularLocation>
        <location evidence="1">Mitochondrion intermembrane space</location>
    </subcellularLocation>
</comment>
<dbReference type="EMBL" id="JAPWTK010000357">
    <property type="protein sequence ID" value="KAJ8941736.1"/>
    <property type="molecule type" value="Genomic_DNA"/>
</dbReference>
<sequence length="97" mass="11702">MKNKEAEKTNPCLKEQELTYKCFNDKNFDKQACELEIQNYKTCKSFWHSVKAYRRKKGLRPYLPPVEEREQVKRDFFRTDFIPEAVEDLKNVSYVSN</sequence>
<dbReference type="InterPro" id="IPR009069">
    <property type="entry name" value="Cys_alpha_HP_mot_SF"/>
</dbReference>
<dbReference type="SUPFAM" id="SSF47072">
    <property type="entry name" value="Cysteine alpha-hairpin motif"/>
    <property type="match status" value="1"/>
</dbReference>